<evidence type="ECO:0008006" key="3">
    <source>
        <dbReference type="Google" id="ProtNLM"/>
    </source>
</evidence>
<reference evidence="1 2" key="1">
    <citation type="submission" date="2017-05" db="EMBL/GenBank/DDBJ databases">
        <title>Genome of Chryseobacterium haifense.</title>
        <authorList>
            <person name="Newman J.D."/>
        </authorList>
    </citation>
    <scope>NUCLEOTIDE SEQUENCE [LARGE SCALE GENOMIC DNA]</scope>
    <source>
        <strain evidence="1 2">DSM 19056</strain>
    </source>
</reference>
<accession>A0A246BC89</accession>
<dbReference type="RefSeq" id="WP_031504116.1">
    <property type="nucleotide sequence ID" value="NZ_JASZ02000002.1"/>
</dbReference>
<dbReference type="AlphaFoldDB" id="A0A246BC89"/>
<keyword evidence="2" id="KW-1185">Reference proteome</keyword>
<sequence>MDYFFSQILIDLQKRISKEVPAIQYIDQDLGQLGQVGENGRPALAYPAVLIDFPNSDYSELSSSAQLGMVPITFQLVFDNYSATWHKAPLRDRMKGLEYLEIEQKLHNALNGWSEDYFTNLTRTNVKSQNNNDIGLRVRQLTYTTSYEDYSTNQEETKEVVFKFNGGLKPN</sequence>
<evidence type="ECO:0000313" key="2">
    <source>
        <dbReference type="Proteomes" id="UP000197587"/>
    </source>
</evidence>
<name>A0A246BC89_9FLAO</name>
<proteinExistence type="predicted"/>
<protein>
    <recommendedName>
        <fullName evidence="3">DUF4255 domain-containing protein</fullName>
    </recommendedName>
</protein>
<dbReference type="Proteomes" id="UP000197587">
    <property type="component" value="Unassembled WGS sequence"/>
</dbReference>
<organism evidence="1 2">
    <name type="scientific">Kaistella haifensis DSM 19056</name>
    <dbReference type="NCBI Taxonomy" id="1450526"/>
    <lineage>
        <taxon>Bacteria</taxon>
        <taxon>Pseudomonadati</taxon>
        <taxon>Bacteroidota</taxon>
        <taxon>Flavobacteriia</taxon>
        <taxon>Flavobacteriales</taxon>
        <taxon>Weeksellaceae</taxon>
        <taxon>Chryseobacterium group</taxon>
        <taxon>Kaistella</taxon>
    </lineage>
</organism>
<evidence type="ECO:0000313" key="1">
    <source>
        <dbReference type="EMBL" id="OWK99276.1"/>
    </source>
</evidence>
<dbReference type="EMBL" id="JASZ02000002">
    <property type="protein sequence ID" value="OWK99276.1"/>
    <property type="molecule type" value="Genomic_DNA"/>
</dbReference>
<gene>
    <name evidence="1" type="ORF">AP75_01960</name>
</gene>
<comment type="caution">
    <text evidence="1">The sequence shown here is derived from an EMBL/GenBank/DDBJ whole genome shotgun (WGS) entry which is preliminary data.</text>
</comment>